<dbReference type="GO" id="GO:0006417">
    <property type="term" value="P:regulation of translation"/>
    <property type="evidence" value="ECO:0007669"/>
    <property type="project" value="TreeGrafter"/>
</dbReference>
<keyword evidence="4" id="KW-1185">Reference proteome</keyword>
<dbReference type="EMBL" id="KI546107">
    <property type="protein sequence ID" value="EST44826.1"/>
    <property type="molecule type" value="Genomic_DNA"/>
</dbReference>
<dbReference type="Proteomes" id="UP000018208">
    <property type="component" value="Unassembled WGS sequence"/>
</dbReference>
<dbReference type="InterPro" id="IPR011989">
    <property type="entry name" value="ARM-like"/>
</dbReference>
<dbReference type="SUPFAM" id="SSF48371">
    <property type="entry name" value="ARM repeat"/>
    <property type="match status" value="1"/>
</dbReference>
<accession>V6LM93</accession>
<evidence type="ECO:0000313" key="2">
    <source>
        <dbReference type="EMBL" id="EST44826.1"/>
    </source>
</evidence>
<feature type="compositionally biased region" description="Basic and acidic residues" evidence="1">
    <location>
        <begin position="1"/>
        <end position="38"/>
    </location>
</feature>
<organism evidence="2">
    <name type="scientific">Spironucleus salmonicida</name>
    <dbReference type="NCBI Taxonomy" id="348837"/>
    <lineage>
        <taxon>Eukaryota</taxon>
        <taxon>Metamonada</taxon>
        <taxon>Diplomonadida</taxon>
        <taxon>Hexamitidae</taxon>
        <taxon>Hexamitinae</taxon>
        <taxon>Spironucleus</taxon>
    </lineage>
</organism>
<dbReference type="GO" id="GO:0005730">
    <property type="term" value="C:nucleolus"/>
    <property type="evidence" value="ECO:0007669"/>
    <property type="project" value="TreeGrafter"/>
</dbReference>
<protein>
    <submittedName>
        <fullName evidence="2">Uncharacterized protein</fullName>
    </submittedName>
</protein>
<dbReference type="AlphaFoldDB" id="V6LM93"/>
<dbReference type="VEuPathDB" id="GiardiaDB:SS50377_24286"/>
<sequence>MDRRQGNPRTTKDFKKSNPDAQKKFNKPKEDLPDPKERKLQKREKKSKVYSCDMSQLLQIFEQARQANCENRDDLLKKAFAMLERNFQAAALSNTEGRILCLFFEYGTLEQQAKIASEVQKIFFQVCTSKYGYHLAIKMLKINTNKPQAYVTQLIETEVLPNLTQYSSQVQAIQVVNHIFANSSFYRMKIMQQIAPDLLANELQFEQNIKPIMKLINTALSKDLIASPFIQKLISKIFDAYAKLKSPKTIAACEFEIKAISSQIEPASILLLIDKPDGVKIACQIYALQPPKAKQQIIHQLKQKLLEISLDPIASTILYFMFMNTDDTKFLSENLLVGLRKNVAKMQNNLSIFQFLCCGFRAISANKIFNGNVKLLEVLRSAEALWNPCKKDVAKREAEVFAYFKAVFGDYFTPEKVYALSLEDKNNGFLNALLAPQDVAQNYCKMLDGEYVFRHNVAHYGLNMFLKQSADAALVGAFLEQFQDVPADNFVKRGAFVLKALSALDKAQIVAFVGAKGVCADDKVIQGLLQAE</sequence>
<dbReference type="GO" id="GO:0003729">
    <property type="term" value="F:mRNA binding"/>
    <property type="evidence" value="ECO:0007669"/>
    <property type="project" value="TreeGrafter"/>
</dbReference>
<evidence type="ECO:0000313" key="4">
    <source>
        <dbReference type="Proteomes" id="UP000018208"/>
    </source>
</evidence>
<feature type="region of interest" description="Disordered" evidence="1">
    <location>
        <begin position="1"/>
        <end position="47"/>
    </location>
</feature>
<dbReference type="InterPro" id="IPR040059">
    <property type="entry name" value="PUM3"/>
</dbReference>
<dbReference type="PANTHER" id="PTHR13389">
    <property type="entry name" value="PUMILIO HOMOLOG 3"/>
    <property type="match status" value="1"/>
</dbReference>
<proteinExistence type="predicted"/>
<name>V6LM93_9EUKA</name>
<evidence type="ECO:0000313" key="3">
    <source>
        <dbReference type="EMBL" id="KAH0574331.1"/>
    </source>
</evidence>
<dbReference type="Gene3D" id="1.25.10.10">
    <property type="entry name" value="Leucine-rich Repeat Variant"/>
    <property type="match status" value="1"/>
</dbReference>
<dbReference type="EMBL" id="AUWU02000004">
    <property type="protein sequence ID" value="KAH0574331.1"/>
    <property type="molecule type" value="Genomic_DNA"/>
</dbReference>
<reference evidence="3" key="2">
    <citation type="submission" date="2020-12" db="EMBL/GenBank/DDBJ databases">
        <title>New Spironucleus salmonicida genome in near-complete chromosomes.</title>
        <authorList>
            <person name="Xu F."/>
            <person name="Kurt Z."/>
            <person name="Jimenez-Gonzalez A."/>
            <person name="Astvaldsson A."/>
            <person name="Andersson J.O."/>
            <person name="Svard S.G."/>
        </authorList>
    </citation>
    <scope>NUCLEOTIDE SEQUENCE</scope>
    <source>
        <strain evidence="3">ATCC 50377</strain>
    </source>
</reference>
<gene>
    <name evidence="2" type="ORF">SS50377_15272</name>
    <name evidence="3" type="ORF">SS50377_24286</name>
</gene>
<evidence type="ECO:0000256" key="1">
    <source>
        <dbReference type="SAM" id="MobiDB-lite"/>
    </source>
</evidence>
<reference evidence="2 3" key="1">
    <citation type="journal article" date="2014" name="PLoS Genet.">
        <title>The Genome of Spironucleus salmonicida Highlights a Fish Pathogen Adapted to Fluctuating Environments.</title>
        <authorList>
            <person name="Xu F."/>
            <person name="Jerlstrom-Hultqvist J."/>
            <person name="Einarsson E."/>
            <person name="Astvaldsson A."/>
            <person name="Svard S.G."/>
            <person name="Andersson J.O."/>
        </authorList>
    </citation>
    <scope>NUCLEOTIDE SEQUENCE</scope>
    <source>
        <strain evidence="3">ATCC 50377</strain>
    </source>
</reference>
<dbReference type="InterPro" id="IPR016024">
    <property type="entry name" value="ARM-type_fold"/>
</dbReference>
<dbReference type="PANTHER" id="PTHR13389:SF0">
    <property type="entry name" value="PUMILIO HOMOLOG 3"/>
    <property type="match status" value="1"/>
</dbReference>